<dbReference type="InterPro" id="IPR008979">
    <property type="entry name" value="Galactose-bd-like_sf"/>
</dbReference>
<evidence type="ECO:0000256" key="2">
    <source>
        <dbReference type="SAM" id="Phobius"/>
    </source>
</evidence>
<dbReference type="Gene3D" id="2.60.120.260">
    <property type="entry name" value="Galactose-binding domain-like"/>
    <property type="match status" value="1"/>
</dbReference>
<organism evidence="3 4">
    <name type="scientific">Nocardia otitidiscaviarum</name>
    <dbReference type="NCBI Taxonomy" id="1823"/>
    <lineage>
        <taxon>Bacteria</taxon>
        <taxon>Bacillati</taxon>
        <taxon>Actinomycetota</taxon>
        <taxon>Actinomycetes</taxon>
        <taxon>Mycobacteriales</taxon>
        <taxon>Nocardiaceae</taxon>
        <taxon>Nocardia</taxon>
    </lineage>
</organism>
<reference evidence="3 4" key="1">
    <citation type="submission" date="2018-06" db="EMBL/GenBank/DDBJ databases">
        <authorList>
            <consortium name="Pathogen Informatics"/>
            <person name="Doyle S."/>
        </authorList>
    </citation>
    <scope>NUCLEOTIDE SEQUENCE [LARGE SCALE GENOMIC DNA]</scope>
    <source>
        <strain evidence="3 4">NCTC1934</strain>
    </source>
</reference>
<feature type="compositionally biased region" description="Basic and acidic residues" evidence="1">
    <location>
        <begin position="51"/>
        <end position="67"/>
    </location>
</feature>
<feature type="transmembrane region" description="Helical" evidence="2">
    <location>
        <begin position="165"/>
        <end position="186"/>
    </location>
</feature>
<accession>A0A378Y7S4</accession>
<evidence type="ECO:0000256" key="1">
    <source>
        <dbReference type="SAM" id="MobiDB-lite"/>
    </source>
</evidence>
<name>A0A378Y7S4_9NOCA</name>
<dbReference type="SUPFAM" id="SSF49785">
    <property type="entry name" value="Galactose-binding domain-like"/>
    <property type="match status" value="1"/>
</dbReference>
<keyword evidence="2" id="KW-0472">Membrane</keyword>
<proteinExistence type="predicted"/>
<dbReference type="Proteomes" id="UP000255467">
    <property type="component" value="Unassembled WGS sequence"/>
</dbReference>
<keyword evidence="2" id="KW-0812">Transmembrane</keyword>
<keyword evidence="4" id="KW-1185">Reference proteome</keyword>
<protein>
    <submittedName>
        <fullName evidence="3">F5/8 type C domain</fullName>
    </submittedName>
</protein>
<dbReference type="EMBL" id="UGRY01000002">
    <property type="protein sequence ID" value="SUA72793.1"/>
    <property type="molecule type" value="Genomic_DNA"/>
</dbReference>
<dbReference type="STRING" id="1406858.GCA_000710895_01699"/>
<dbReference type="AlphaFoldDB" id="A0A378Y7S4"/>
<feature type="region of interest" description="Disordered" evidence="1">
    <location>
        <begin position="23"/>
        <end position="146"/>
    </location>
</feature>
<sequence>MPDEEPGDVFLRHRSVVLAALLPGSSGAKPEAEKEAPEPVSTGSAATDPDAADRELAEAETVPEPRRPTGAGSPLPVRPRSARRSSASEQINALLNGSGPIEPRAQGFTDPARMPPERRDVEAPPKRREEPVGKDRFDDLLRPTPGGRLGALTQRIAPQLRKPKVLLSVGAVLAVLLLVVLITTGGEQQQAGQPLVVTSAAPTPAPPPAEPTEEVSRGKPIEVVSATSHCPPGSTDGMDAFSGEAGKAWSCVRAYHVDGQVLTIDLGGTYLVESISIVPGWDHIRADGVDEWSRHRTASRVSYQFDNENFTTYTQETLDQRGVVTTEISPPVRASEIILTILESSGDRSLNDTAVSSIVITGKPQG</sequence>
<keyword evidence="2" id="KW-1133">Transmembrane helix</keyword>
<evidence type="ECO:0000313" key="3">
    <source>
        <dbReference type="EMBL" id="SUA72793.1"/>
    </source>
</evidence>
<evidence type="ECO:0000313" key="4">
    <source>
        <dbReference type="Proteomes" id="UP000255467"/>
    </source>
</evidence>
<dbReference type="OrthoDB" id="4526353at2"/>
<gene>
    <name evidence="3" type="ORF">NCTC1934_00223</name>
</gene>
<dbReference type="RefSeq" id="WP_039818547.1">
    <property type="nucleotide sequence ID" value="NZ_UGRY01000002.1"/>
</dbReference>
<feature type="compositionally biased region" description="Basic and acidic residues" evidence="1">
    <location>
        <begin position="115"/>
        <end position="141"/>
    </location>
</feature>